<dbReference type="AlphaFoldDB" id="A0AAW1S733"/>
<evidence type="ECO:0000256" key="10">
    <source>
        <dbReference type="ARBA" id="ARBA00023242"/>
    </source>
</evidence>
<evidence type="ECO:0000256" key="12">
    <source>
        <dbReference type="SAM" id="MobiDB-lite"/>
    </source>
</evidence>
<accession>A0AAW1S733</accession>
<comment type="caution">
    <text evidence="13">The sequence shown here is derived from an EMBL/GenBank/DDBJ whole genome shotgun (WGS) entry which is preliminary data.</text>
</comment>
<evidence type="ECO:0000256" key="5">
    <source>
        <dbReference type="ARBA" id="ARBA00022771"/>
    </source>
</evidence>
<dbReference type="Gene3D" id="3.40.50.410">
    <property type="entry name" value="von Willebrand factor, type A domain"/>
    <property type="match status" value="1"/>
</dbReference>
<dbReference type="GO" id="GO:0008270">
    <property type="term" value="F:zinc ion binding"/>
    <property type="evidence" value="ECO:0007669"/>
    <property type="project" value="UniProtKB-KW"/>
</dbReference>
<keyword evidence="7 11" id="KW-0805">Transcription regulation</keyword>
<keyword evidence="6 11" id="KW-0862">Zinc</keyword>
<evidence type="ECO:0000256" key="3">
    <source>
        <dbReference type="ARBA" id="ARBA00022723"/>
    </source>
</evidence>
<evidence type="ECO:0000256" key="2">
    <source>
        <dbReference type="ARBA" id="ARBA00005273"/>
    </source>
</evidence>
<name>A0AAW1S733_9CHLO</name>
<protein>
    <recommendedName>
        <fullName evidence="11">General transcription and DNA repair factor IIH subunit TFB4</fullName>
    </recommendedName>
    <alternativeName>
        <fullName evidence="11">RNA polymerase II transcription factor B subunit 4</fullName>
    </alternativeName>
</protein>
<evidence type="ECO:0000256" key="8">
    <source>
        <dbReference type="ARBA" id="ARBA00023163"/>
    </source>
</evidence>
<keyword evidence="3 11" id="KW-0479">Metal-binding</keyword>
<comment type="function">
    <text evidence="11">Component of the general transcription and DNA repair factor IIH (TFIIH) core complex, which is involved in general and transcription-coupled nucleotide excision repair (NER) of damaged DNA and, when complexed to CAK, in RNA transcription by RNA polymerase II. In NER, TFIIH acts by opening DNA around the lesion to allow the excision of the damaged oligonucleotide and its replacement by a new DNA fragment. In transcription, TFIIH has an essential role in transcription initiation. When the pre-initiation complex (PIC) has been established, TFIIH is required for promoter opening and promoter escape. Phosphorylation of the C-terminal tail (CTD) of the largest subunit of RNA polymerase II by the kinase module CAK controls the initiation of transcription.</text>
</comment>
<dbReference type="GO" id="GO:0006355">
    <property type="term" value="P:regulation of DNA-templated transcription"/>
    <property type="evidence" value="ECO:0007669"/>
    <property type="project" value="InterPro"/>
</dbReference>
<dbReference type="Proteomes" id="UP001445335">
    <property type="component" value="Unassembled WGS sequence"/>
</dbReference>
<organism evidence="13 14">
    <name type="scientific">Elliptochloris bilobata</name>
    <dbReference type="NCBI Taxonomy" id="381761"/>
    <lineage>
        <taxon>Eukaryota</taxon>
        <taxon>Viridiplantae</taxon>
        <taxon>Chlorophyta</taxon>
        <taxon>core chlorophytes</taxon>
        <taxon>Trebouxiophyceae</taxon>
        <taxon>Trebouxiophyceae incertae sedis</taxon>
        <taxon>Elliptochloris clade</taxon>
        <taxon>Elliptochloris</taxon>
    </lineage>
</organism>
<comment type="subunit">
    <text evidence="11">Component of the 7-subunit TFIIH core complex composed of XPB, XPD, TFB1/GTF2H1, GTF2H2/P44, TFB4/GTF2H3, TFB2/GTF2H4 and TFB5/GTF2H5, which is active in NER. The core complex associates with the 3-subunit CDK-activating kinase (CAK) module composed of CYCH1/cyclin H1, CDKD and MAT1/At4g30820 to form the 10-subunit holoenzyme (holo-TFIIH) active in transcription.</text>
</comment>
<proteinExistence type="inferred from homology"/>
<evidence type="ECO:0000256" key="9">
    <source>
        <dbReference type="ARBA" id="ARBA00023204"/>
    </source>
</evidence>
<dbReference type="Pfam" id="PF03850">
    <property type="entry name" value="Tfb4"/>
    <property type="match status" value="1"/>
</dbReference>
<dbReference type="PANTHER" id="PTHR12831:SF0">
    <property type="entry name" value="GENERAL TRANSCRIPTION FACTOR IIH SUBUNIT 3"/>
    <property type="match status" value="1"/>
</dbReference>
<evidence type="ECO:0000256" key="7">
    <source>
        <dbReference type="ARBA" id="ARBA00023015"/>
    </source>
</evidence>
<keyword evidence="10 11" id="KW-0539">Nucleus</keyword>
<reference evidence="13 14" key="1">
    <citation type="journal article" date="2024" name="Nat. Commun.">
        <title>Phylogenomics reveals the evolutionary origins of lichenization in chlorophyte algae.</title>
        <authorList>
            <person name="Puginier C."/>
            <person name="Libourel C."/>
            <person name="Otte J."/>
            <person name="Skaloud P."/>
            <person name="Haon M."/>
            <person name="Grisel S."/>
            <person name="Petersen M."/>
            <person name="Berrin J.G."/>
            <person name="Delaux P.M."/>
            <person name="Dal Grande F."/>
            <person name="Keller J."/>
        </authorList>
    </citation>
    <scope>NUCLEOTIDE SEQUENCE [LARGE SCALE GENOMIC DNA]</scope>
    <source>
        <strain evidence="13 14">SAG 245.80</strain>
    </source>
</reference>
<dbReference type="GO" id="GO:0005675">
    <property type="term" value="C:transcription factor TFIIH holo complex"/>
    <property type="evidence" value="ECO:0007669"/>
    <property type="project" value="UniProtKB-UniRule"/>
</dbReference>
<evidence type="ECO:0000313" key="13">
    <source>
        <dbReference type="EMBL" id="KAK9841870.1"/>
    </source>
</evidence>
<dbReference type="GO" id="GO:0006289">
    <property type="term" value="P:nucleotide-excision repair"/>
    <property type="evidence" value="ECO:0007669"/>
    <property type="project" value="UniProtKB-UniRule"/>
</dbReference>
<evidence type="ECO:0000256" key="4">
    <source>
        <dbReference type="ARBA" id="ARBA00022763"/>
    </source>
</evidence>
<evidence type="ECO:0000256" key="6">
    <source>
        <dbReference type="ARBA" id="ARBA00022833"/>
    </source>
</evidence>
<keyword evidence="5 11" id="KW-0863">Zinc-finger</keyword>
<dbReference type="InterPro" id="IPR036465">
    <property type="entry name" value="vWFA_dom_sf"/>
</dbReference>
<evidence type="ECO:0000256" key="11">
    <source>
        <dbReference type="RuleBase" id="RU368090"/>
    </source>
</evidence>
<feature type="region of interest" description="Disordered" evidence="12">
    <location>
        <begin position="298"/>
        <end position="323"/>
    </location>
</feature>
<evidence type="ECO:0000313" key="14">
    <source>
        <dbReference type="Proteomes" id="UP001445335"/>
    </source>
</evidence>
<dbReference type="PANTHER" id="PTHR12831">
    <property type="entry name" value="TRANSCRIPTION INITIATION FACTOR IIH TFIIH , POLYPEPTIDE 3-RELATED"/>
    <property type="match status" value="1"/>
</dbReference>
<dbReference type="EMBL" id="JALJOU010000010">
    <property type="protein sequence ID" value="KAK9841870.1"/>
    <property type="molecule type" value="Genomic_DNA"/>
</dbReference>
<evidence type="ECO:0000256" key="1">
    <source>
        <dbReference type="ARBA" id="ARBA00004123"/>
    </source>
</evidence>
<comment type="similarity">
    <text evidence="2 11">Belongs to the TFB4 family.</text>
</comment>
<keyword evidence="9 11" id="KW-0234">DNA repair</keyword>
<gene>
    <name evidence="13" type="ORF">WJX81_008450</name>
</gene>
<dbReference type="GO" id="GO:0000439">
    <property type="term" value="C:transcription factor TFIIH core complex"/>
    <property type="evidence" value="ECO:0007669"/>
    <property type="project" value="UniProtKB-UniRule"/>
</dbReference>
<dbReference type="InterPro" id="IPR004600">
    <property type="entry name" value="TFIIH_Tfb4/GTF2H3"/>
</dbReference>
<sequence length="323" mass="34276">MEEDDSSLLVVLLETRGEFWERLLAASQGAGAADFCALTPEEFVQQVLVFLNAFLLLNEGNKLAVFAAHTTDSRLLYMSPSLQGEARRRKAPAASSSAAQSILQRLRFLIADDEQRASDGEAERDSGALAGALSRALCFIHKLQRPGAAAAASGAAPVAARQTPKPRVLVLAGCPDVTAQYIAVMNAIFSALRNDVVIDACMVGGADSAFLQQAAHLTGGLYLRPPRVGGLLQTLLTVFCADTYSRSFLDLPQASGVDFRASCFCHKRAIDLGYVCSVCLSIFCQAMPECTTCGTPFASTKSGKRPAAASPLGTERSSKQAHI</sequence>
<keyword evidence="8 11" id="KW-0804">Transcription</keyword>
<comment type="subcellular location">
    <subcellularLocation>
        <location evidence="1 11">Nucleus</location>
    </subcellularLocation>
</comment>
<keyword evidence="14" id="KW-1185">Reference proteome</keyword>
<keyword evidence="4 11" id="KW-0227">DNA damage</keyword>